<dbReference type="GO" id="GO:0016020">
    <property type="term" value="C:membrane"/>
    <property type="evidence" value="ECO:0007669"/>
    <property type="project" value="UniProtKB-SubCell"/>
</dbReference>
<dbReference type="Pfam" id="PF03741">
    <property type="entry name" value="TerC"/>
    <property type="match status" value="1"/>
</dbReference>
<dbReference type="EMBL" id="BNJQ01000012">
    <property type="protein sequence ID" value="GHP06327.1"/>
    <property type="molecule type" value="Genomic_DNA"/>
</dbReference>
<feature type="region of interest" description="Disordered" evidence="5">
    <location>
        <begin position="1"/>
        <end position="64"/>
    </location>
</feature>
<dbReference type="Proteomes" id="UP000660262">
    <property type="component" value="Unassembled WGS sequence"/>
</dbReference>
<evidence type="ECO:0000256" key="3">
    <source>
        <dbReference type="ARBA" id="ARBA00022989"/>
    </source>
</evidence>
<feature type="transmembrane region" description="Helical" evidence="6">
    <location>
        <begin position="102"/>
        <end position="125"/>
    </location>
</feature>
<gene>
    <name evidence="7" type="ORF">PPROV_000507400</name>
</gene>
<keyword evidence="4 6" id="KW-0472">Membrane</keyword>
<feature type="transmembrane region" description="Helical" evidence="6">
    <location>
        <begin position="76"/>
        <end position="96"/>
    </location>
</feature>
<evidence type="ECO:0000256" key="1">
    <source>
        <dbReference type="ARBA" id="ARBA00004141"/>
    </source>
</evidence>
<feature type="transmembrane region" description="Helical" evidence="6">
    <location>
        <begin position="137"/>
        <end position="156"/>
    </location>
</feature>
<evidence type="ECO:0000256" key="2">
    <source>
        <dbReference type="ARBA" id="ARBA00022692"/>
    </source>
</evidence>
<protein>
    <recommendedName>
        <fullName evidence="9">Tellurium resistance protein TerC</fullName>
    </recommendedName>
</protein>
<proteinExistence type="predicted"/>
<dbReference type="PANTHER" id="PTHR30238:SF0">
    <property type="entry name" value="THYLAKOID MEMBRANE PROTEIN TERC, CHLOROPLASTIC"/>
    <property type="match status" value="1"/>
</dbReference>
<evidence type="ECO:0000256" key="4">
    <source>
        <dbReference type="ARBA" id="ARBA00023136"/>
    </source>
</evidence>
<dbReference type="InterPro" id="IPR022369">
    <property type="entry name" value="Integral_membrane_TerC_rswitch"/>
</dbReference>
<organism evidence="7 8">
    <name type="scientific">Pycnococcus provasolii</name>
    <dbReference type="NCBI Taxonomy" id="41880"/>
    <lineage>
        <taxon>Eukaryota</taxon>
        <taxon>Viridiplantae</taxon>
        <taxon>Chlorophyta</taxon>
        <taxon>Pseudoscourfieldiophyceae</taxon>
        <taxon>Pseudoscourfieldiales</taxon>
        <taxon>Pycnococcaceae</taxon>
        <taxon>Pycnococcus</taxon>
    </lineage>
</organism>
<dbReference type="NCBIfam" id="TIGR03718">
    <property type="entry name" value="R_switched_Alx"/>
    <property type="match status" value="1"/>
</dbReference>
<comment type="subcellular location">
    <subcellularLocation>
        <location evidence="1">Membrane</location>
        <topology evidence="1">Multi-pass membrane protein</topology>
    </subcellularLocation>
</comment>
<evidence type="ECO:0000313" key="8">
    <source>
        <dbReference type="Proteomes" id="UP000660262"/>
    </source>
</evidence>
<dbReference type="AlphaFoldDB" id="A0A830HMS5"/>
<keyword evidence="8" id="KW-1185">Reference proteome</keyword>
<sequence>MRSMDDNDGSPVAEPPSGSKPSPSSSSSHDAAPLGNNGNGSAAPLNSTWAPTTFDETDETSGSNVLLSRQNATKELIAYVLAAVIFGVGVAVVSGGDASQEYFAGYLLEQSLSVDNLLVFVLIFRYFKLPMFLQKRVLNYGLWGAAIARLVMIVAGVEAIEAFEPLLLVFAAILLYSSYKILAEQEEEAEEEDGLQNNEIVRFCRKLYLFTPTYEGERFFSSTTVVDPANSSTPWTARALSNILGPARSGEPLFAATPLLLVLLVVELSDIVFAVDSIPAVFGITRDPIIVYSSNMFAICCLRSLFQLVSEGLEEMKYLQTSIGSVLGFVGLKMVAEYFGAEVETSTSLAIIGGTLTVGVVASYLVKDDDN</sequence>
<comment type="caution">
    <text evidence="7">The sequence shown here is derived from an EMBL/GenBank/DDBJ whole genome shotgun (WGS) entry which is preliminary data.</text>
</comment>
<dbReference type="PANTHER" id="PTHR30238">
    <property type="entry name" value="MEMBRANE BOUND PREDICTED REDOX MODULATOR"/>
    <property type="match status" value="1"/>
</dbReference>
<dbReference type="InterPro" id="IPR005496">
    <property type="entry name" value="Integral_membrane_TerC"/>
</dbReference>
<evidence type="ECO:0000256" key="6">
    <source>
        <dbReference type="SAM" id="Phobius"/>
    </source>
</evidence>
<name>A0A830HMS5_9CHLO</name>
<feature type="compositionally biased region" description="Low complexity" evidence="5">
    <location>
        <begin position="15"/>
        <end position="28"/>
    </location>
</feature>
<evidence type="ECO:0000313" key="7">
    <source>
        <dbReference type="EMBL" id="GHP06327.1"/>
    </source>
</evidence>
<evidence type="ECO:0000256" key="5">
    <source>
        <dbReference type="SAM" id="MobiDB-lite"/>
    </source>
</evidence>
<dbReference type="OrthoDB" id="417520at2759"/>
<accession>A0A830HMS5</accession>
<keyword evidence="3 6" id="KW-1133">Transmembrane helix</keyword>
<keyword evidence="2 6" id="KW-0812">Transmembrane</keyword>
<reference evidence="7" key="1">
    <citation type="submission" date="2020-10" db="EMBL/GenBank/DDBJ databases">
        <title>Unveiling of a novel bifunctional photoreceptor, Dualchrome1, isolated from a cosmopolitan green alga.</title>
        <authorList>
            <person name="Suzuki S."/>
            <person name="Kawachi M."/>
        </authorList>
    </citation>
    <scope>NUCLEOTIDE SEQUENCE</scope>
    <source>
        <strain evidence="7">NIES 2893</strain>
    </source>
</reference>
<evidence type="ECO:0008006" key="9">
    <source>
        <dbReference type="Google" id="ProtNLM"/>
    </source>
</evidence>